<feature type="transmembrane region" description="Helical" evidence="1">
    <location>
        <begin position="349"/>
        <end position="369"/>
    </location>
</feature>
<keyword evidence="1" id="KW-0812">Transmembrane</keyword>
<evidence type="ECO:0008006" key="4">
    <source>
        <dbReference type="Google" id="ProtNLM"/>
    </source>
</evidence>
<feature type="transmembrane region" description="Helical" evidence="1">
    <location>
        <begin position="275"/>
        <end position="296"/>
    </location>
</feature>
<comment type="caution">
    <text evidence="2">The sequence shown here is derived from an EMBL/GenBank/DDBJ whole genome shotgun (WGS) entry which is preliminary data.</text>
</comment>
<feature type="transmembrane region" description="Helical" evidence="1">
    <location>
        <begin position="218"/>
        <end position="242"/>
    </location>
</feature>
<keyword evidence="3" id="KW-1185">Reference proteome</keyword>
<proteinExistence type="predicted"/>
<protein>
    <recommendedName>
        <fullName evidence="4">Glycosyltransferase RgtA/B/C/D-like domain-containing protein</fullName>
    </recommendedName>
</protein>
<organism evidence="2 3">
    <name type="scientific">Carnobacterium antarcticum</name>
    <dbReference type="NCBI Taxonomy" id="2126436"/>
    <lineage>
        <taxon>Bacteria</taxon>
        <taxon>Bacillati</taxon>
        <taxon>Bacillota</taxon>
        <taxon>Bacilli</taxon>
        <taxon>Lactobacillales</taxon>
        <taxon>Carnobacteriaceae</taxon>
        <taxon>Carnobacterium</taxon>
    </lineage>
</organism>
<feature type="transmembrane region" description="Helical" evidence="1">
    <location>
        <begin position="471"/>
        <end position="487"/>
    </location>
</feature>
<feature type="transmembrane region" description="Helical" evidence="1">
    <location>
        <begin position="37"/>
        <end position="53"/>
    </location>
</feature>
<feature type="transmembrane region" description="Helical" evidence="1">
    <location>
        <begin position="308"/>
        <end position="337"/>
    </location>
</feature>
<feature type="transmembrane region" description="Helical" evidence="1">
    <location>
        <begin position="12"/>
        <end position="31"/>
    </location>
</feature>
<feature type="transmembrane region" description="Helical" evidence="1">
    <location>
        <begin position="405"/>
        <end position="431"/>
    </location>
</feature>
<feature type="transmembrane region" description="Helical" evidence="1">
    <location>
        <begin position="74"/>
        <end position="91"/>
    </location>
</feature>
<evidence type="ECO:0000313" key="3">
    <source>
        <dbReference type="Proteomes" id="UP001597285"/>
    </source>
</evidence>
<keyword evidence="1" id="KW-0472">Membrane</keyword>
<dbReference type="Proteomes" id="UP001597285">
    <property type="component" value="Unassembled WGS sequence"/>
</dbReference>
<dbReference type="RefSeq" id="WP_058918880.1">
    <property type="nucleotide sequence ID" value="NZ_JBHSQC010000004.1"/>
</dbReference>
<sequence length="674" mass="78117">MMQQSIKRNINKIGMLFFGLSVISILIIGQLFFELSIINFILFLAYNVFYIYLPGKISVKLLKINNFTNMIEEILAFFLGMFMLIIQYYIFSFFNSLYLIKFFTPLLLIVGVIYLVSKKKLIFSVKKNKILDAGTYLFMGTNTLVSAIYTMFAFPKPTVVSNAVTYQDMAWHMGNVNILSSGSNTDTRVYGIKFLYHYFSDLFYAIAKYIFGFSAYELIIQFQFIIVGTILTISVIAFFKVMFKNSRYLPYFAAFALFYVPSAANGYYNNIFYHLFTNVNAMALTLPVVLLVLLVIKNSLEFKENKKNILLIFIFMFLLAGLKGPIALMILVALFVLTFAMLIQKKRNLFWLKFLMIATLSYAIIHFTLLSQGSDLVEIGMDTAFDVITSTSLFPGGLNNPDSNFFIRFTYVIPHFLLAVFFFSIPYLWSVIENIYKFFNRQYISLFDQFSLIFSVLSIGAYYIIRHSGYSQMYFLFGALPVIYYLGGKEVERLLKENAGIKFKIVFFVIMALVFMRPVLETTSMIKGSLKQSYSNFVNEQTDFFNSSISSLEYEGMMWIKNNTAPNDLLATNRHNDDHRFFLYSAYSDRGFYIEGPEYAKNSGLQPEKAQEMLERNDSLFSPDYQNKYNLAMELNVKYLVQYKKQQPNDLFTTESGFQRCFENDDISIYKVLK</sequence>
<evidence type="ECO:0000256" key="1">
    <source>
        <dbReference type="SAM" id="Phobius"/>
    </source>
</evidence>
<feature type="transmembrane region" description="Helical" evidence="1">
    <location>
        <begin position="136"/>
        <end position="154"/>
    </location>
</feature>
<accession>A0ABW4NL86</accession>
<keyword evidence="1" id="KW-1133">Transmembrane helix</keyword>
<reference evidence="3" key="1">
    <citation type="journal article" date="2019" name="Int. J. Syst. Evol. Microbiol.">
        <title>The Global Catalogue of Microorganisms (GCM) 10K type strain sequencing project: providing services to taxonomists for standard genome sequencing and annotation.</title>
        <authorList>
            <consortium name="The Broad Institute Genomics Platform"/>
            <consortium name="The Broad Institute Genome Sequencing Center for Infectious Disease"/>
            <person name="Wu L."/>
            <person name="Ma J."/>
        </authorList>
    </citation>
    <scope>NUCLEOTIDE SEQUENCE [LARGE SCALE GENOMIC DNA]</scope>
    <source>
        <strain evidence="3">KCTC 42143</strain>
    </source>
</reference>
<feature type="transmembrane region" description="Helical" evidence="1">
    <location>
        <begin position="499"/>
        <end position="520"/>
    </location>
</feature>
<evidence type="ECO:0000313" key="2">
    <source>
        <dbReference type="EMBL" id="MFD1799188.1"/>
    </source>
</evidence>
<feature type="transmembrane region" description="Helical" evidence="1">
    <location>
        <begin position="443"/>
        <end position="465"/>
    </location>
</feature>
<gene>
    <name evidence="2" type="ORF">ACFSBK_04845</name>
</gene>
<feature type="transmembrane region" description="Helical" evidence="1">
    <location>
        <begin position="248"/>
        <end position="268"/>
    </location>
</feature>
<name>A0ABW4NL86_9LACT</name>
<feature type="transmembrane region" description="Helical" evidence="1">
    <location>
        <begin position="97"/>
        <end position="116"/>
    </location>
</feature>
<dbReference type="EMBL" id="JBHUFF010000009">
    <property type="protein sequence ID" value="MFD1799188.1"/>
    <property type="molecule type" value="Genomic_DNA"/>
</dbReference>